<dbReference type="EMBL" id="MLJW01005951">
    <property type="protein sequence ID" value="OIQ67403.1"/>
    <property type="molecule type" value="Genomic_DNA"/>
</dbReference>
<organism evidence="1">
    <name type="scientific">mine drainage metagenome</name>
    <dbReference type="NCBI Taxonomy" id="410659"/>
    <lineage>
        <taxon>unclassified sequences</taxon>
        <taxon>metagenomes</taxon>
        <taxon>ecological metagenomes</taxon>
    </lineage>
</organism>
<comment type="caution">
    <text evidence="1">The sequence shown here is derived from an EMBL/GenBank/DDBJ whole genome shotgun (WGS) entry which is preliminary data.</text>
</comment>
<evidence type="ECO:0000313" key="1">
    <source>
        <dbReference type="EMBL" id="OIQ67403.1"/>
    </source>
</evidence>
<dbReference type="AntiFam" id="ANF00095">
    <property type="entry name" value="Shadow ORF (opposite ABC transporters)"/>
</dbReference>
<dbReference type="AlphaFoldDB" id="A0A1J5PQ38"/>
<protein>
    <submittedName>
        <fullName evidence="1">Uncharacterized protein</fullName>
    </submittedName>
</protein>
<name>A0A1J5PQ38_9ZZZZ</name>
<reference evidence="1" key="1">
    <citation type="submission" date="2016-10" db="EMBL/GenBank/DDBJ databases">
        <title>Sequence of Gallionella enrichment culture.</title>
        <authorList>
            <person name="Poehlein A."/>
            <person name="Muehling M."/>
            <person name="Daniel R."/>
        </authorList>
    </citation>
    <scope>NUCLEOTIDE SEQUENCE</scope>
</reference>
<proteinExistence type="predicted"/>
<sequence>MDRHLDQVFEDCLVAPQVEGLEHHAKLAAGVFDLFAAGGGAIVAQHDFLAGDDDLAAGWGFKKVDAAQHRRFARAGPANDRDHVAFPRFQRDALQHFQRAKGFVEIVDDNCIATRSR</sequence>
<gene>
    <name evidence="1" type="ORF">GALL_510190</name>
</gene>
<accession>A0A1J5PQ38</accession>